<keyword evidence="3" id="KW-0804">Transcription</keyword>
<evidence type="ECO:0000256" key="2">
    <source>
        <dbReference type="ARBA" id="ARBA00023125"/>
    </source>
</evidence>
<evidence type="ECO:0000256" key="3">
    <source>
        <dbReference type="ARBA" id="ARBA00023163"/>
    </source>
</evidence>
<dbReference type="SMART" id="SM00342">
    <property type="entry name" value="HTH_ARAC"/>
    <property type="match status" value="1"/>
</dbReference>
<evidence type="ECO:0000313" key="6">
    <source>
        <dbReference type="EMBL" id="MFD1333657.1"/>
    </source>
</evidence>
<gene>
    <name evidence="6" type="ORF">ACFQ4O_16765</name>
</gene>
<feature type="region of interest" description="Disordered" evidence="4">
    <location>
        <begin position="83"/>
        <end position="103"/>
    </location>
</feature>
<dbReference type="PANTHER" id="PTHR46796">
    <property type="entry name" value="HTH-TYPE TRANSCRIPTIONAL ACTIVATOR RHAS-RELATED"/>
    <property type="match status" value="1"/>
</dbReference>
<reference evidence="7" key="1">
    <citation type="journal article" date="2019" name="Int. J. Syst. Evol. Microbiol.">
        <title>The Global Catalogue of Microorganisms (GCM) 10K type strain sequencing project: providing services to taxonomists for standard genome sequencing and annotation.</title>
        <authorList>
            <consortium name="The Broad Institute Genomics Platform"/>
            <consortium name="The Broad Institute Genome Sequencing Center for Infectious Disease"/>
            <person name="Wu L."/>
            <person name="Ma J."/>
        </authorList>
    </citation>
    <scope>NUCLEOTIDE SEQUENCE [LARGE SCALE GENOMIC DNA]</scope>
    <source>
        <strain evidence="7">CCUG 61696</strain>
    </source>
</reference>
<proteinExistence type="predicted"/>
<evidence type="ECO:0000313" key="7">
    <source>
        <dbReference type="Proteomes" id="UP001597171"/>
    </source>
</evidence>
<accession>A0ABW3ZBF1</accession>
<protein>
    <submittedName>
        <fullName evidence="6">Helix-turn-helix domain-containing protein</fullName>
    </submittedName>
</protein>
<dbReference type="PROSITE" id="PS00041">
    <property type="entry name" value="HTH_ARAC_FAMILY_1"/>
    <property type="match status" value="1"/>
</dbReference>
<keyword evidence="7" id="KW-1185">Reference proteome</keyword>
<dbReference type="Proteomes" id="UP001597171">
    <property type="component" value="Unassembled WGS sequence"/>
</dbReference>
<dbReference type="InterPro" id="IPR009057">
    <property type="entry name" value="Homeodomain-like_sf"/>
</dbReference>
<evidence type="ECO:0000256" key="1">
    <source>
        <dbReference type="ARBA" id="ARBA00023015"/>
    </source>
</evidence>
<dbReference type="InterPro" id="IPR018060">
    <property type="entry name" value="HTH_AraC"/>
</dbReference>
<comment type="caution">
    <text evidence="6">The sequence shown here is derived from an EMBL/GenBank/DDBJ whole genome shotgun (WGS) entry which is preliminary data.</text>
</comment>
<name>A0ABW3ZBF1_9HYPH</name>
<dbReference type="RefSeq" id="WP_378777402.1">
    <property type="nucleotide sequence ID" value="NZ_JBHTMX010000288.1"/>
</dbReference>
<dbReference type="SUPFAM" id="SSF46689">
    <property type="entry name" value="Homeodomain-like"/>
    <property type="match status" value="1"/>
</dbReference>
<dbReference type="InterPro" id="IPR050204">
    <property type="entry name" value="AraC_XylS_family_regulators"/>
</dbReference>
<dbReference type="PROSITE" id="PS01124">
    <property type="entry name" value="HTH_ARAC_FAMILY_2"/>
    <property type="match status" value="1"/>
</dbReference>
<evidence type="ECO:0000259" key="5">
    <source>
        <dbReference type="PROSITE" id="PS01124"/>
    </source>
</evidence>
<sequence>AADADVRLDAAARAAGLSVSRLQHLFTAEIGVSFRRYRRWTRMRRAIAEIVGGASFTAAAHAAGYADQPHFARDFRRTFGAPASRSLSGVRRAPPRGTRAPSA</sequence>
<dbReference type="Gene3D" id="1.10.10.60">
    <property type="entry name" value="Homeodomain-like"/>
    <property type="match status" value="1"/>
</dbReference>
<evidence type="ECO:0000256" key="4">
    <source>
        <dbReference type="SAM" id="MobiDB-lite"/>
    </source>
</evidence>
<feature type="non-terminal residue" evidence="6">
    <location>
        <position position="1"/>
    </location>
</feature>
<dbReference type="InterPro" id="IPR018062">
    <property type="entry name" value="HTH_AraC-typ_CS"/>
</dbReference>
<dbReference type="EMBL" id="JBHTMX010000288">
    <property type="protein sequence ID" value="MFD1333657.1"/>
    <property type="molecule type" value="Genomic_DNA"/>
</dbReference>
<feature type="domain" description="HTH araC/xylS-type" evidence="5">
    <location>
        <begin position="1"/>
        <end position="89"/>
    </location>
</feature>
<organism evidence="6 7">
    <name type="scientific">Methylopila musalis</name>
    <dbReference type="NCBI Taxonomy" id="1134781"/>
    <lineage>
        <taxon>Bacteria</taxon>
        <taxon>Pseudomonadati</taxon>
        <taxon>Pseudomonadota</taxon>
        <taxon>Alphaproteobacteria</taxon>
        <taxon>Hyphomicrobiales</taxon>
        <taxon>Methylopilaceae</taxon>
        <taxon>Methylopila</taxon>
    </lineage>
</organism>
<keyword evidence="1" id="KW-0805">Transcription regulation</keyword>
<keyword evidence="2" id="KW-0238">DNA-binding</keyword>
<dbReference type="Pfam" id="PF12833">
    <property type="entry name" value="HTH_18"/>
    <property type="match status" value="1"/>
</dbReference>